<reference evidence="2" key="1">
    <citation type="journal article" date="2023" name="Mol. Phylogenet. Evol.">
        <title>Genome-scale phylogeny and comparative genomics of the fungal order Sordariales.</title>
        <authorList>
            <person name="Hensen N."/>
            <person name="Bonometti L."/>
            <person name="Westerberg I."/>
            <person name="Brannstrom I.O."/>
            <person name="Guillou S."/>
            <person name="Cros-Aarteil S."/>
            <person name="Calhoun S."/>
            <person name="Haridas S."/>
            <person name="Kuo A."/>
            <person name="Mondo S."/>
            <person name="Pangilinan J."/>
            <person name="Riley R."/>
            <person name="LaButti K."/>
            <person name="Andreopoulos B."/>
            <person name="Lipzen A."/>
            <person name="Chen C."/>
            <person name="Yan M."/>
            <person name="Daum C."/>
            <person name="Ng V."/>
            <person name="Clum A."/>
            <person name="Steindorff A."/>
            <person name="Ohm R.A."/>
            <person name="Martin F."/>
            <person name="Silar P."/>
            <person name="Natvig D.O."/>
            <person name="Lalanne C."/>
            <person name="Gautier V."/>
            <person name="Ament-Velasquez S.L."/>
            <person name="Kruys A."/>
            <person name="Hutchinson M.I."/>
            <person name="Powell A.J."/>
            <person name="Barry K."/>
            <person name="Miller A.N."/>
            <person name="Grigoriev I.V."/>
            <person name="Debuchy R."/>
            <person name="Gladieux P."/>
            <person name="Hiltunen Thoren M."/>
            <person name="Johannesson H."/>
        </authorList>
    </citation>
    <scope>NUCLEOTIDE SEQUENCE</scope>
    <source>
        <strain evidence="2">PSN309</strain>
    </source>
</reference>
<evidence type="ECO:0000313" key="2">
    <source>
        <dbReference type="EMBL" id="KAK4188226.1"/>
    </source>
</evidence>
<feature type="region of interest" description="Disordered" evidence="1">
    <location>
        <begin position="1"/>
        <end position="81"/>
    </location>
</feature>
<dbReference type="Proteomes" id="UP001302126">
    <property type="component" value="Unassembled WGS sequence"/>
</dbReference>
<reference evidence="2" key="2">
    <citation type="submission" date="2023-05" db="EMBL/GenBank/DDBJ databases">
        <authorList>
            <consortium name="Lawrence Berkeley National Laboratory"/>
            <person name="Steindorff A."/>
            <person name="Hensen N."/>
            <person name="Bonometti L."/>
            <person name="Westerberg I."/>
            <person name="Brannstrom I.O."/>
            <person name="Guillou S."/>
            <person name="Cros-Aarteil S."/>
            <person name="Calhoun S."/>
            <person name="Haridas S."/>
            <person name="Kuo A."/>
            <person name="Mondo S."/>
            <person name="Pangilinan J."/>
            <person name="Riley R."/>
            <person name="Labutti K."/>
            <person name="Andreopoulos B."/>
            <person name="Lipzen A."/>
            <person name="Chen C."/>
            <person name="Yanf M."/>
            <person name="Daum C."/>
            <person name="Ng V."/>
            <person name="Clum A."/>
            <person name="Ohm R."/>
            <person name="Martin F."/>
            <person name="Silar P."/>
            <person name="Natvig D."/>
            <person name="Lalanne C."/>
            <person name="Gautier V."/>
            <person name="Ament-Velasquez S.L."/>
            <person name="Kruys A."/>
            <person name="Hutchinson M.I."/>
            <person name="Powell A.J."/>
            <person name="Barry K."/>
            <person name="Miller A.N."/>
            <person name="Grigoriev I.V."/>
            <person name="Debuchy R."/>
            <person name="Gladieux P."/>
            <person name="Thoren M.H."/>
            <person name="Johannesson H."/>
        </authorList>
    </citation>
    <scope>NUCLEOTIDE SEQUENCE</scope>
    <source>
        <strain evidence="2">PSN309</strain>
    </source>
</reference>
<keyword evidence="3" id="KW-1185">Reference proteome</keyword>
<name>A0AAN7AGY0_9PEZI</name>
<dbReference type="EMBL" id="MU864391">
    <property type="protein sequence ID" value="KAK4188226.1"/>
    <property type="molecule type" value="Genomic_DNA"/>
</dbReference>
<protein>
    <submittedName>
        <fullName evidence="2">Uncharacterized protein</fullName>
    </submittedName>
</protein>
<organism evidence="2 3">
    <name type="scientific">Podospora australis</name>
    <dbReference type="NCBI Taxonomy" id="1536484"/>
    <lineage>
        <taxon>Eukaryota</taxon>
        <taxon>Fungi</taxon>
        <taxon>Dikarya</taxon>
        <taxon>Ascomycota</taxon>
        <taxon>Pezizomycotina</taxon>
        <taxon>Sordariomycetes</taxon>
        <taxon>Sordariomycetidae</taxon>
        <taxon>Sordariales</taxon>
        <taxon>Podosporaceae</taxon>
        <taxon>Podospora</taxon>
    </lineage>
</organism>
<gene>
    <name evidence="2" type="ORF">QBC35DRAFT_451517</name>
</gene>
<evidence type="ECO:0000313" key="3">
    <source>
        <dbReference type="Proteomes" id="UP001302126"/>
    </source>
</evidence>
<dbReference type="AlphaFoldDB" id="A0AAN7AGY0"/>
<feature type="compositionally biased region" description="Polar residues" evidence="1">
    <location>
        <begin position="47"/>
        <end position="81"/>
    </location>
</feature>
<proteinExistence type="predicted"/>
<sequence length="81" mass="8824">MSSQNASASYSATMSSMSPPPPVDLGTYARSMHQHTKRQMDLIADLTRSSSQNNDEQSTTGAMPNGVSNNRRNPSHYGYQS</sequence>
<accession>A0AAN7AGY0</accession>
<evidence type="ECO:0000256" key="1">
    <source>
        <dbReference type="SAM" id="MobiDB-lite"/>
    </source>
</evidence>
<comment type="caution">
    <text evidence="2">The sequence shown here is derived from an EMBL/GenBank/DDBJ whole genome shotgun (WGS) entry which is preliminary data.</text>
</comment>
<feature type="compositionally biased region" description="Low complexity" evidence="1">
    <location>
        <begin position="1"/>
        <end position="17"/>
    </location>
</feature>